<comment type="caution">
    <text evidence="6">The sequence shown here is derived from an EMBL/GenBank/DDBJ whole genome shotgun (WGS) entry which is preliminary data.</text>
</comment>
<evidence type="ECO:0000256" key="2">
    <source>
        <dbReference type="ARBA" id="ARBA00022692"/>
    </source>
</evidence>
<dbReference type="EMBL" id="CAJNJA010022086">
    <property type="protein sequence ID" value="CAE7486511.1"/>
    <property type="molecule type" value="Genomic_DNA"/>
</dbReference>
<dbReference type="OrthoDB" id="433715at2759"/>
<keyword evidence="2 5" id="KW-0812">Transmembrane</keyword>
<feature type="transmembrane region" description="Helical" evidence="5">
    <location>
        <begin position="197"/>
        <end position="218"/>
    </location>
</feature>
<keyword evidence="7" id="KW-1185">Reference proteome</keyword>
<feature type="transmembrane region" description="Helical" evidence="5">
    <location>
        <begin position="120"/>
        <end position="142"/>
    </location>
</feature>
<evidence type="ECO:0000256" key="3">
    <source>
        <dbReference type="ARBA" id="ARBA00022989"/>
    </source>
</evidence>
<proteinExistence type="predicted"/>
<feature type="transmembrane region" description="Helical" evidence="5">
    <location>
        <begin position="149"/>
        <end position="166"/>
    </location>
</feature>
<evidence type="ECO:0000256" key="4">
    <source>
        <dbReference type="ARBA" id="ARBA00023136"/>
    </source>
</evidence>
<keyword evidence="3 5" id="KW-1133">Transmembrane helix</keyword>
<evidence type="ECO:0000313" key="7">
    <source>
        <dbReference type="Proteomes" id="UP000601435"/>
    </source>
</evidence>
<dbReference type="InterPro" id="IPR036259">
    <property type="entry name" value="MFS_trans_sf"/>
</dbReference>
<gene>
    <name evidence="6" type="primary">SLC22A5</name>
    <name evidence="6" type="ORF">SNEC2469_LOCUS13816</name>
</gene>
<dbReference type="Proteomes" id="UP000601435">
    <property type="component" value="Unassembled WGS sequence"/>
</dbReference>
<dbReference type="AlphaFoldDB" id="A0A812SQH2"/>
<protein>
    <submittedName>
        <fullName evidence="6">SLC22A5 protein</fullName>
    </submittedName>
</protein>
<dbReference type="Gene3D" id="1.20.1250.20">
    <property type="entry name" value="MFS general substrate transporter like domains"/>
    <property type="match status" value="1"/>
</dbReference>
<evidence type="ECO:0000256" key="5">
    <source>
        <dbReference type="SAM" id="Phobius"/>
    </source>
</evidence>
<evidence type="ECO:0000256" key="1">
    <source>
        <dbReference type="ARBA" id="ARBA00004141"/>
    </source>
</evidence>
<dbReference type="PANTHER" id="PTHR24064">
    <property type="entry name" value="SOLUTE CARRIER FAMILY 22 MEMBER"/>
    <property type="match status" value="1"/>
</dbReference>
<dbReference type="GO" id="GO:0016020">
    <property type="term" value="C:membrane"/>
    <property type="evidence" value="ECO:0007669"/>
    <property type="project" value="UniProtKB-SubCell"/>
</dbReference>
<evidence type="ECO:0000313" key="6">
    <source>
        <dbReference type="EMBL" id="CAE7486511.1"/>
    </source>
</evidence>
<dbReference type="SUPFAM" id="SSF103473">
    <property type="entry name" value="MFS general substrate transporter"/>
    <property type="match status" value="1"/>
</dbReference>
<feature type="non-terminal residue" evidence="6">
    <location>
        <position position="226"/>
    </location>
</feature>
<accession>A0A812SQH2</accession>
<comment type="subcellular location">
    <subcellularLocation>
        <location evidence="1">Membrane</location>
        <topology evidence="1">Multi-pass membrane protein</topology>
    </subcellularLocation>
</comment>
<feature type="transmembrane region" description="Helical" evidence="5">
    <location>
        <begin position="56"/>
        <end position="76"/>
    </location>
</feature>
<feature type="transmembrane region" description="Helical" evidence="5">
    <location>
        <begin position="88"/>
        <end position="108"/>
    </location>
</feature>
<reference evidence="6" key="1">
    <citation type="submission" date="2021-02" db="EMBL/GenBank/DDBJ databases">
        <authorList>
            <person name="Dougan E. K."/>
            <person name="Rhodes N."/>
            <person name="Thang M."/>
            <person name="Chan C."/>
        </authorList>
    </citation>
    <scope>NUCLEOTIDE SEQUENCE</scope>
</reference>
<sequence>SLDWRLDALLWCGLPPLLAIAVCFQAPVELLRSIPAAASKRSAQKSESSGMSGSEISGAIKLATCFLACGCGSYGLSYSAGKLSENLYTNSVLLNGADILGYVAVLGADVLGRKAFQSSSFFLAAVCLLFCAVLQPGWNLIACAMVGRICLNVCFTTIYVALATVFPESSQKNVLPLCQITARVGGILAPMSGTLPAAVSCPAFGSLCMLAVVATLTLPERIGEEA</sequence>
<keyword evidence="4 5" id="KW-0472">Membrane</keyword>
<name>A0A812SQH2_9DINO</name>
<organism evidence="6 7">
    <name type="scientific">Symbiodinium necroappetens</name>
    <dbReference type="NCBI Taxonomy" id="1628268"/>
    <lineage>
        <taxon>Eukaryota</taxon>
        <taxon>Sar</taxon>
        <taxon>Alveolata</taxon>
        <taxon>Dinophyceae</taxon>
        <taxon>Suessiales</taxon>
        <taxon>Symbiodiniaceae</taxon>
        <taxon>Symbiodinium</taxon>
    </lineage>
</organism>